<keyword evidence="5" id="KW-0418">Kinase</keyword>
<sequence>MALTGELRIGLFVVARLAAKHGIRVTLRESAYGGVRAVVLLPTSLLATDKPAVAPEPAAEPPVPAPVPHQHPLPPLPTRVRQDSIAPQLRDEPQRPADTGRVERSGAALAAFQRGTAQARSEADAANAGHG</sequence>
<keyword evidence="8" id="KW-1185">Reference proteome</keyword>
<feature type="region of interest" description="Disordered" evidence="6">
    <location>
        <begin position="52"/>
        <end position="131"/>
    </location>
</feature>
<gene>
    <name evidence="7" type="ORF">ACFQV2_25415</name>
</gene>
<evidence type="ECO:0000256" key="5">
    <source>
        <dbReference type="ARBA" id="ARBA00022777"/>
    </source>
</evidence>
<dbReference type="EC" id="2.7.13.3" evidence="2"/>
<name>A0ABW2TST8_9PSEU</name>
<feature type="compositionally biased region" description="Pro residues" evidence="6">
    <location>
        <begin position="58"/>
        <end position="77"/>
    </location>
</feature>
<evidence type="ECO:0000313" key="8">
    <source>
        <dbReference type="Proteomes" id="UP001596512"/>
    </source>
</evidence>
<dbReference type="PANTHER" id="PTHR45436">
    <property type="entry name" value="SENSOR HISTIDINE KINASE YKOH"/>
    <property type="match status" value="1"/>
</dbReference>
<comment type="caution">
    <text evidence="7">The sequence shown here is derived from an EMBL/GenBank/DDBJ whole genome shotgun (WGS) entry which is preliminary data.</text>
</comment>
<comment type="catalytic activity">
    <reaction evidence="1">
        <text>ATP + protein L-histidine = ADP + protein N-phospho-L-histidine.</text>
        <dbReference type="EC" id="2.7.13.3"/>
    </reaction>
</comment>
<evidence type="ECO:0000256" key="2">
    <source>
        <dbReference type="ARBA" id="ARBA00012438"/>
    </source>
</evidence>
<evidence type="ECO:0000256" key="6">
    <source>
        <dbReference type="SAM" id="MobiDB-lite"/>
    </source>
</evidence>
<evidence type="ECO:0000313" key="7">
    <source>
        <dbReference type="EMBL" id="MFC7616313.1"/>
    </source>
</evidence>
<proteinExistence type="predicted"/>
<feature type="compositionally biased region" description="Basic and acidic residues" evidence="6">
    <location>
        <begin position="89"/>
        <end position="104"/>
    </location>
</feature>
<dbReference type="EMBL" id="JBHTEY010000004">
    <property type="protein sequence ID" value="MFC7616313.1"/>
    <property type="molecule type" value="Genomic_DNA"/>
</dbReference>
<organism evidence="7 8">
    <name type="scientific">Actinokineospora soli</name>
    <dbReference type="NCBI Taxonomy" id="1048753"/>
    <lineage>
        <taxon>Bacteria</taxon>
        <taxon>Bacillati</taxon>
        <taxon>Actinomycetota</taxon>
        <taxon>Actinomycetes</taxon>
        <taxon>Pseudonocardiales</taxon>
        <taxon>Pseudonocardiaceae</taxon>
        <taxon>Actinokineospora</taxon>
    </lineage>
</organism>
<reference evidence="8" key="1">
    <citation type="journal article" date="2019" name="Int. J. Syst. Evol. Microbiol.">
        <title>The Global Catalogue of Microorganisms (GCM) 10K type strain sequencing project: providing services to taxonomists for standard genome sequencing and annotation.</title>
        <authorList>
            <consortium name="The Broad Institute Genomics Platform"/>
            <consortium name="The Broad Institute Genome Sequencing Center for Infectious Disease"/>
            <person name="Wu L."/>
            <person name="Ma J."/>
        </authorList>
    </citation>
    <scope>NUCLEOTIDE SEQUENCE [LARGE SCALE GENOMIC DNA]</scope>
    <source>
        <strain evidence="8">JCM 17695</strain>
    </source>
</reference>
<keyword evidence="3" id="KW-0597">Phosphoprotein</keyword>
<accession>A0ABW2TST8</accession>
<dbReference type="InterPro" id="IPR050428">
    <property type="entry name" value="TCS_sensor_his_kinase"/>
</dbReference>
<dbReference type="Proteomes" id="UP001596512">
    <property type="component" value="Unassembled WGS sequence"/>
</dbReference>
<keyword evidence="4" id="KW-0808">Transferase</keyword>
<evidence type="ECO:0000256" key="1">
    <source>
        <dbReference type="ARBA" id="ARBA00000085"/>
    </source>
</evidence>
<dbReference type="PANTHER" id="PTHR45436:SF5">
    <property type="entry name" value="SENSOR HISTIDINE KINASE TRCS"/>
    <property type="match status" value="1"/>
</dbReference>
<evidence type="ECO:0000256" key="4">
    <source>
        <dbReference type="ARBA" id="ARBA00022679"/>
    </source>
</evidence>
<evidence type="ECO:0000256" key="3">
    <source>
        <dbReference type="ARBA" id="ARBA00022553"/>
    </source>
</evidence>
<protein>
    <recommendedName>
        <fullName evidence="2">histidine kinase</fullName>
        <ecNumber evidence="2">2.7.13.3</ecNumber>
    </recommendedName>
</protein>